<dbReference type="Gene3D" id="3.10.450.50">
    <property type="match status" value="1"/>
</dbReference>
<dbReference type="OMA" id="GTHITYN"/>
<protein>
    <recommendedName>
        <fullName evidence="3">SnoaL-like domain-containing protein</fullName>
    </recommendedName>
</protein>
<dbReference type="SUPFAM" id="SSF54427">
    <property type="entry name" value="NTF2-like"/>
    <property type="match status" value="1"/>
</dbReference>
<dbReference type="InterPro" id="IPR032710">
    <property type="entry name" value="NTF2-like_dom_sf"/>
</dbReference>
<keyword evidence="2" id="KW-1185">Reference proteome</keyword>
<evidence type="ECO:0000313" key="2">
    <source>
        <dbReference type="Proteomes" id="UP000054383"/>
    </source>
</evidence>
<dbReference type="OrthoDB" id="3637354at2759"/>
<name>A0A0U1M6Y6_TALIS</name>
<accession>A0A0U1M6Y6</accession>
<evidence type="ECO:0000313" key="1">
    <source>
        <dbReference type="EMBL" id="CRG91335.1"/>
    </source>
</evidence>
<reference evidence="1 2" key="1">
    <citation type="submission" date="2015-04" db="EMBL/GenBank/DDBJ databases">
        <authorList>
            <person name="Syromyatnikov M.Y."/>
            <person name="Popov V.N."/>
        </authorList>
    </citation>
    <scope>NUCLEOTIDE SEQUENCE [LARGE SCALE GENOMIC DNA]</scope>
    <source>
        <strain evidence="1">WF-38-12</strain>
    </source>
</reference>
<gene>
    <name evidence="1" type="ORF">PISL3812_08383</name>
</gene>
<sequence>MAEPSHGMATNYAHLKQILANYLSIWNGNLSLLDATLSPTISFNADRFPSPKGGSEAFNITTREEFRGFVLRSRTGWDKYEFKVYSWTGHENHIAVRWKLDAVIGANFTALPTTLKQGDPVTYNGTDFLILNPHTGLIEELHMAQDLITLFHNLGLTSVTV</sequence>
<dbReference type="EMBL" id="CVMT01000009">
    <property type="protein sequence ID" value="CRG91335.1"/>
    <property type="molecule type" value="Genomic_DNA"/>
</dbReference>
<dbReference type="Proteomes" id="UP000054383">
    <property type="component" value="Unassembled WGS sequence"/>
</dbReference>
<organism evidence="1 2">
    <name type="scientific">Talaromyces islandicus</name>
    <name type="common">Penicillium islandicum</name>
    <dbReference type="NCBI Taxonomy" id="28573"/>
    <lineage>
        <taxon>Eukaryota</taxon>
        <taxon>Fungi</taxon>
        <taxon>Dikarya</taxon>
        <taxon>Ascomycota</taxon>
        <taxon>Pezizomycotina</taxon>
        <taxon>Eurotiomycetes</taxon>
        <taxon>Eurotiomycetidae</taxon>
        <taxon>Eurotiales</taxon>
        <taxon>Trichocomaceae</taxon>
        <taxon>Talaromyces</taxon>
        <taxon>Talaromyces sect. Islandici</taxon>
    </lineage>
</organism>
<evidence type="ECO:0008006" key="3">
    <source>
        <dbReference type="Google" id="ProtNLM"/>
    </source>
</evidence>
<dbReference type="AlphaFoldDB" id="A0A0U1M6Y6"/>
<proteinExistence type="predicted"/>